<dbReference type="OrthoDB" id="9799827at2"/>
<keyword evidence="4" id="KW-0762">Sugar transport</keyword>
<reference evidence="9 10" key="1">
    <citation type="journal article" date="2015" name="Genome Announc.">
        <title>Expanding the biotechnology potential of lactobacilli through comparative genomics of 213 strains and associated genera.</title>
        <authorList>
            <person name="Sun Z."/>
            <person name="Harris H.M."/>
            <person name="McCann A."/>
            <person name="Guo C."/>
            <person name="Argimon S."/>
            <person name="Zhang W."/>
            <person name="Yang X."/>
            <person name="Jeffery I.B."/>
            <person name="Cooney J.C."/>
            <person name="Kagawa T.F."/>
            <person name="Liu W."/>
            <person name="Song Y."/>
            <person name="Salvetti E."/>
            <person name="Wrobel A."/>
            <person name="Rasinkangas P."/>
            <person name="Parkhill J."/>
            <person name="Rea M.C."/>
            <person name="O'Sullivan O."/>
            <person name="Ritari J."/>
            <person name="Douillard F.P."/>
            <person name="Paul Ross R."/>
            <person name="Yang R."/>
            <person name="Briner A.E."/>
            <person name="Felis G.E."/>
            <person name="de Vos W.M."/>
            <person name="Barrangou R."/>
            <person name="Klaenhammer T.R."/>
            <person name="Caufield P.W."/>
            <person name="Cui Y."/>
            <person name="Zhang H."/>
            <person name="O'Toole P.W."/>
        </authorList>
    </citation>
    <scope>NUCLEOTIDE SEQUENCE [LARGE SCALE GENOMIC DNA]</scope>
    <source>
        <strain evidence="9 10">DSM 19682</strain>
    </source>
</reference>
<keyword evidence="7" id="KW-0418">Kinase</keyword>
<sequence length="142" mass="15258">MKIIVTGHGNFASGIHSTVKLLAGQLPGVSFIDFTGDMNDKSLSAEFTKEIKDDDSVVFFCDLLGGTPFKEAVKLSMSSDKDIQVTCGCNVGSLMEIGLQLSSFDGNATQLADKLVETSKSQTQLFVHKENKFEADAEDDGI</sequence>
<evidence type="ECO:0000259" key="8">
    <source>
        <dbReference type="PROSITE" id="PS51096"/>
    </source>
</evidence>
<keyword evidence="5" id="KW-0808">Transferase</keyword>
<evidence type="ECO:0000256" key="6">
    <source>
        <dbReference type="ARBA" id="ARBA00022683"/>
    </source>
</evidence>
<dbReference type="CDD" id="cd00006">
    <property type="entry name" value="PTS_IIA_man"/>
    <property type="match status" value="1"/>
</dbReference>
<evidence type="ECO:0000313" key="9">
    <source>
        <dbReference type="EMBL" id="KRK81211.1"/>
    </source>
</evidence>
<dbReference type="AlphaFoldDB" id="A0A0R1KCX4"/>
<dbReference type="Gene3D" id="3.40.50.510">
    <property type="entry name" value="Phosphotransferase system, mannose-type IIA component"/>
    <property type="match status" value="1"/>
</dbReference>
<gene>
    <name evidence="9" type="ORF">FD03_GL000803</name>
</gene>
<dbReference type="PATRIC" id="fig|1423775.4.peg.820"/>
<name>A0A0R1KCX4_9LACO</name>
<evidence type="ECO:0000256" key="3">
    <source>
        <dbReference type="ARBA" id="ARBA00022490"/>
    </source>
</evidence>
<dbReference type="eggNOG" id="COG2893">
    <property type="taxonomic scope" value="Bacteria"/>
</dbReference>
<dbReference type="GO" id="GO:0016020">
    <property type="term" value="C:membrane"/>
    <property type="evidence" value="ECO:0007669"/>
    <property type="project" value="InterPro"/>
</dbReference>
<dbReference type="GO" id="GO:0005737">
    <property type="term" value="C:cytoplasm"/>
    <property type="evidence" value="ECO:0007669"/>
    <property type="project" value="UniProtKB-SubCell"/>
</dbReference>
<dbReference type="InterPro" id="IPR036662">
    <property type="entry name" value="PTS_EIIA_man-typ_sf"/>
</dbReference>
<dbReference type="PANTHER" id="PTHR33799">
    <property type="entry name" value="PTS PERMEASE-RELATED-RELATED"/>
    <property type="match status" value="1"/>
</dbReference>
<dbReference type="PROSITE" id="PS51096">
    <property type="entry name" value="PTS_EIIA_TYPE_4"/>
    <property type="match status" value="1"/>
</dbReference>
<keyword evidence="2" id="KW-0813">Transport</keyword>
<dbReference type="EMBL" id="AZDZ01000001">
    <property type="protein sequence ID" value="KRK81211.1"/>
    <property type="molecule type" value="Genomic_DNA"/>
</dbReference>
<evidence type="ECO:0000313" key="10">
    <source>
        <dbReference type="Proteomes" id="UP000051248"/>
    </source>
</evidence>
<dbReference type="InterPro" id="IPR051471">
    <property type="entry name" value="Bacterial_PTS_sugar_comp"/>
</dbReference>
<dbReference type="RefSeq" id="WP_025023390.1">
    <property type="nucleotide sequence ID" value="NZ_AZDZ01000001.1"/>
</dbReference>
<organism evidence="9 10">
    <name type="scientific">Companilactobacillus nodensis DSM 19682 = JCM 14932 = NBRC 107160</name>
    <dbReference type="NCBI Taxonomy" id="1423775"/>
    <lineage>
        <taxon>Bacteria</taxon>
        <taxon>Bacillati</taxon>
        <taxon>Bacillota</taxon>
        <taxon>Bacilli</taxon>
        <taxon>Lactobacillales</taxon>
        <taxon>Lactobacillaceae</taxon>
        <taxon>Companilactobacillus</taxon>
    </lineage>
</organism>
<dbReference type="Pfam" id="PF03610">
    <property type="entry name" value="EIIA-man"/>
    <property type="match status" value="1"/>
</dbReference>
<protein>
    <submittedName>
        <fullName evidence="9">N-acetylglucosamine galactosamine PTS, EIIA</fullName>
    </submittedName>
</protein>
<keyword evidence="6" id="KW-0598">Phosphotransferase system</keyword>
<evidence type="ECO:0000256" key="7">
    <source>
        <dbReference type="ARBA" id="ARBA00022777"/>
    </source>
</evidence>
<dbReference type="GO" id="GO:0009401">
    <property type="term" value="P:phosphoenolpyruvate-dependent sugar phosphotransferase system"/>
    <property type="evidence" value="ECO:0007669"/>
    <property type="project" value="UniProtKB-KW"/>
</dbReference>
<feature type="domain" description="PTS EIIA type-4" evidence="8">
    <location>
        <begin position="1"/>
        <end position="123"/>
    </location>
</feature>
<dbReference type="STRING" id="1423775.FD03_GL000803"/>
<comment type="caution">
    <text evidence="9">The sequence shown here is derived from an EMBL/GenBank/DDBJ whole genome shotgun (WGS) entry which is preliminary data.</text>
</comment>
<evidence type="ECO:0000256" key="2">
    <source>
        <dbReference type="ARBA" id="ARBA00022448"/>
    </source>
</evidence>
<dbReference type="PANTHER" id="PTHR33799:SF1">
    <property type="entry name" value="PTS SYSTEM MANNOSE-SPECIFIC EIIAB COMPONENT-RELATED"/>
    <property type="match status" value="1"/>
</dbReference>
<evidence type="ECO:0000256" key="1">
    <source>
        <dbReference type="ARBA" id="ARBA00004496"/>
    </source>
</evidence>
<dbReference type="GO" id="GO:0016301">
    <property type="term" value="F:kinase activity"/>
    <property type="evidence" value="ECO:0007669"/>
    <property type="project" value="UniProtKB-KW"/>
</dbReference>
<comment type="subcellular location">
    <subcellularLocation>
        <location evidence="1">Cytoplasm</location>
    </subcellularLocation>
</comment>
<dbReference type="SUPFAM" id="SSF53062">
    <property type="entry name" value="PTS system fructose IIA component-like"/>
    <property type="match status" value="1"/>
</dbReference>
<dbReference type="InterPro" id="IPR004701">
    <property type="entry name" value="PTS_EIIA_man-typ"/>
</dbReference>
<evidence type="ECO:0000256" key="5">
    <source>
        <dbReference type="ARBA" id="ARBA00022679"/>
    </source>
</evidence>
<keyword evidence="10" id="KW-1185">Reference proteome</keyword>
<evidence type="ECO:0000256" key="4">
    <source>
        <dbReference type="ARBA" id="ARBA00022597"/>
    </source>
</evidence>
<keyword evidence="3" id="KW-0963">Cytoplasm</keyword>
<dbReference type="Proteomes" id="UP000051248">
    <property type="component" value="Unassembled WGS sequence"/>
</dbReference>
<accession>A0A0R1KCX4</accession>
<dbReference type="InterPro" id="IPR033887">
    <property type="entry name" value="PTS_IIA_man"/>
</dbReference>
<proteinExistence type="predicted"/>